<dbReference type="EMBL" id="CATKSH010000011">
    <property type="protein sequence ID" value="CAI9121164.1"/>
    <property type="molecule type" value="Genomic_DNA"/>
</dbReference>
<dbReference type="Pfam" id="PF09898">
    <property type="entry name" value="DUF2125"/>
    <property type="match status" value="1"/>
</dbReference>
<sequence length="351" mass="37812">MTLRPTRKTYLLLGALFLGAIAVGATFWGAMSYVLDRRLDSLRQNLARNGVSFSFSARHPSGGIGRVSVVFSDPRLSVPKSGLAMGGPSLVVDFSIFHPHGIILHLNGTYRLIVMDRDDATRVFLAATTQDGYVVVPETSAQIPTRTMAFSAPFVTIDATAPQPIHVTASRIHARVTVTPRAPADATRLAVDLSSEAAIVTWPGDSAWKAFAPGWPPQNVHLAIAALSSGKADWDEPHGYERLLVQDVAGRLGALTVRGAGSVTLPDRSGSITLHFEGLRQTARAYTELPTVRQALTQAAALHDVLDDGLSHLDRIPDQTDAAIQIRDGIPQWPVDLLRKIVSQGSEQKLN</sequence>
<name>A0AA35UIY8_9PROT</name>
<organism evidence="1 2">
    <name type="scientific">Brytella acorum</name>
    <dbReference type="NCBI Taxonomy" id="2959299"/>
    <lineage>
        <taxon>Bacteria</taxon>
        <taxon>Pseudomonadati</taxon>
        <taxon>Pseudomonadota</taxon>
        <taxon>Alphaproteobacteria</taxon>
        <taxon>Acetobacterales</taxon>
        <taxon>Acetobacteraceae</taxon>
        <taxon>Brytella</taxon>
    </lineage>
</organism>
<gene>
    <name evidence="1" type="ORF">LMG32879_002010</name>
</gene>
<reference evidence="1" key="1">
    <citation type="submission" date="2023-03" db="EMBL/GenBank/DDBJ databases">
        <authorList>
            <person name="Cleenwerck I."/>
        </authorList>
    </citation>
    <scope>NUCLEOTIDE SEQUENCE</scope>
    <source>
        <strain evidence="1">LMG 32879</strain>
    </source>
</reference>
<dbReference type="RefSeq" id="WP_289841436.1">
    <property type="nucleotide sequence ID" value="NZ_CATKSH010000011.1"/>
</dbReference>
<dbReference type="AlphaFoldDB" id="A0AA35UIY8"/>
<accession>A0AA35UIY8</accession>
<dbReference type="InterPro" id="IPR018666">
    <property type="entry name" value="DUF2125"/>
</dbReference>
<keyword evidence="2" id="KW-1185">Reference proteome</keyword>
<evidence type="ECO:0000313" key="2">
    <source>
        <dbReference type="Proteomes" id="UP001176960"/>
    </source>
</evidence>
<protein>
    <submittedName>
        <fullName evidence="1">DUF2125 domain-containing protein</fullName>
    </submittedName>
</protein>
<evidence type="ECO:0000313" key="1">
    <source>
        <dbReference type="EMBL" id="CAI9121164.1"/>
    </source>
</evidence>
<dbReference type="Proteomes" id="UP001176960">
    <property type="component" value="Unassembled WGS sequence"/>
</dbReference>
<comment type="caution">
    <text evidence="1">The sequence shown here is derived from an EMBL/GenBank/DDBJ whole genome shotgun (WGS) entry which is preliminary data.</text>
</comment>
<proteinExistence type="predicted"/>